<dbReference type="AlphaFoldDB" id="A0A2N5RTL5"/>
<dbReference type="EMBL" id="PGCJ01001718">
    <property type="protein sequence ID" value="PLW04330.1"/>
    <property type="molecule type" value="Genomic_DNA"/>
</dbReference>
<organism evidence="1 2">
    <name type="scientific">Puccinia coronata f. sp. avenae</name>
    <dbReference type="NCBI Taxonomy" id="200324"/>
    <lineage>
        <taxon>Eukaryota</taxon>
        <taxon>Fungi</taxon>
        <taxon>Dikarya</taxon>
        <taxon>Basidiomycota</taxon>
        <taxon>Pucciniomycotina</taxon>
        <taxon>Pucciniomycetes</taxon>
        <taxon>Pucciniales</taxon>
        <taxon>Pucciniaceae</taxon>
        <taxon>Puccinia</taxon>
    </lineage>
</organism>
<gene>
    <name evidence="1" type="ORF">PCANC_28568</name>
</gene>
<evidence type="ECO:0000313" key="1">
    <source>
        <dbReference type="EMBL" id="PLW04330.1"/>
    </source>
</evidence>
<evidence type="ECO:0000313" key="2">
    <source>
        <dbReference type="Proteomes" id="UP000235388"/>
    </source>
</evidence>
<sequence>FDLTAPTPNPTLADILHTIRFDLTAPAPNPTLADIPHTIRCLKAGTYRPLGGKTSLLYGQYILVIEQEGLST</sequence>
<comment type="caution">
    <text evidence="1">The sequence shown here is derived from an EMBL/GenBank/DDBJ whole genome shotgun (WGS) entry which is preliminary data.</text>
</comment>
<feature type="non-terminal residue" evidence="1">
    <location>
        <position position="1"/>
    </location>
</feature>
<protein>
    <submittedName>
        <fullName evidence="1">Uncharacterized protein</fullName>
    </submittedName>
</protein>
<reference evidence="1 2" key="1">
    <citation type="submission" date="2017-11" db="EMBL/GenBank/DDBJ databases">
        <title>De novo assembly and phasing of dikaryotic genomes from two isolates of Puccinia coronata f. sp. avenae, the causal agent of oat crown rust.</title>
        <authorList>
            <person name="Miller M.E."/>
            <person name="Zhang Y."/>
            <person name="Omidvar V."/>
            <person name="Sperschneider J."/>
            <person name="Schwessinger B."/>
            <person name="Raley C."/>
            <person name="Palmer J.M."/>
            <person name="Garnica D."/>
            <person name="Upadhyaya N."/>
            <person name="Rathjen J."/>
            <person name="Taylor J.M."/>
            <person name="Park R.F."/>
            <person name="Dodds P.N."/>
            <person name="Hirsch C.D."/>
            <person name="Kianian S.F."/>
            <person name="Figueroa M."/>
        </authorList>
    </citation>
    <scope>NUCLEOTIDE SEQUENCE [LARGE SCALE GENOMIC DNA]</scope>
    <source>
        <strain evidence="1">12NC29</strain>
    </source>
</reference>
<keyword evidence="2" id="KW-1185">Reference proteome</keyword>
<dbReference type="Proteomes" id="UP000235388">
    <property type="component" value="Unassembled WGS sequence"/>
</dbReference>
<accession>A0A2N5RTL5</accession>
<name>A0A2N5RTL5_9BASI</name>
<proteinExistence type="predicted"/>